<reference evidence="2" key="1">
    <citation type="journal article" date="2023" name="Mol. Phylogenet. Evol.">
        <title>Genome-scale phylogeny and comparative genomics of the fungal order Sordariales.</title>
        <authorList>
            <person name="Hensen N."/>
            <person name="Bonometti L."/>
            <person name="Westerberg I."/>
            <person name="Brannstrom I.O."/>
            <person name="Guillou S."/>
            <person name="Cros-Aarteil S."/>
            <person name="Calhoun S."/>
            <person name="Haridas S."/>
            <person name="Kuo A."/>
            <person name="Mondo S."/>
            <person name="Pangilinan J."/>
            <person name="Riley R."/>
            <person name="LaButti K."/>
            <person name="Andreopoulos B."/>
            <person name="Lipzen A."/>
            <person name="Chen C."/>
            <person name="Yan M."/>
            <person name="Daum C."/>
            <person name="Ng V."/>
            <person name="Clum A."/>
            <person name="Steindorff A."/>
            <person name="Ohm R.A."/>
            <person name="Martin F."/>
            <person name="Silar P."/>
            <person name="Natvig D.O."/>
            <person name="Lalanne C."/>
            <person name="Gautier V."/>
            <person name="Ament-Velasquez S.L."/>
            <person name="Kruys A."/>
            <person name="Hutchinson M.I."/>
            <person name="Powell A.J."/>
            <person name="Barry K."/>
            <person name="Miller A.N."/>
            <person name="Grigoriev I.V."/>
            <person name="Debuchy R."/>
            <person name="Gladieux P."/>
            <person name="Hiltunen Thoren M."/>
            <person name="Johannesson H."/>
        </authorList>
    </citation>
    <scope>NUCLEOTIDE SEQUENCE</scope>
    <source>
        <strain evidence="2">CBS 508.74</strain>
    </source>
</reference>
<evidence type="ECO:0000313" key="3">
    <source>
        <dbReference type="Proteomes" id="UP001302812"/>
    </source>
</evidence>
<dbReference type="EMBL" id="MU853337">
    <property type="protein sequence ID" value="KAK4114137.1"/>
    <property type="molecule type" value="Genomic_DNA"/>
</dbReference>
<protein>
    <submittedName>
        <fullName evidence="2">Uncharacterized protein</fullName>
    </submittedName>
</protein>
<comment type="caution">
    <text evidence="2">The sequence shown here is derived from an EMBL/GenBank/DDBJ whole genome shotgun (WGS) entry which is preliminary data.</text>
</comment>
<dbReference type="GeneID" id="89937662"/>
<feature type="compositionally biased region" description="Low complexity" evidence="1">
    <location>
        <begin position="43"/>
        <end position="53"/>
    </location>
</feature>
<dbReference type="Proteomes" id="UP001302812">
    <property type="component" value="Unassembled WGS sequence"/>
</dbReference>
<keyword evidence="3" id="KW-1185">Reference proteome</keyword>
<reference evidence="2" key="2">
    <citation type="submission" date="2023-05" db="EMBL/GenBank/DDBJ databases">
        <authorList>
            <consortium name="Lawrence Berkeley National Laboratory"/>
            <person name="Steindorff A."/>
            <person name="Hensen N."/>
            <person name="Bonometti L."/>
            <person name="Westerberg I."/>
            <person name="Brannstrom I.O."/>
            <person name="Guillou S."/>
            <person name="Cros-Aarteil S."/>
            <person name="Calhoun S."/>
            <person name="Haridas S."/>
            <person name="Kuo A."/>
            <person name="Mondo S."/>
            <person name="Pangilinan J."/>
            <person name="Riley R."/>
            <person name="Labutti K."/>
            <person name="Andreopoulos B."/>
            <person name="Lipzen A."/>
            <person name="Chen C."/>
            <person name="Yanf M."/>
            <person name="Daum C."/>
            <person name="Ng V."/>
            <person name="Clum A."/>
            <person name="Ohm R."/>
            <person name="Martin F."/>
            <person name="Silar P."/>
            <person name="Natvig D."/>
            <person name="Lalanne C."/>
            <person name="Gautier V."/>
            <person name="Ament-Velasquez S.L."/>
            <person name="Kruys A."/>
            <person name="Hutchinson M.I."/>
            <person name="Powell A.J."/>
            <person name="Barry K."/>
            <person name="Miller A.N."/>
            <person name="Grigoriev I.V."/>
            <person name="Debuchy R."/>
            <person name="Gladieux P."/>
            <person name="Thoren M.H."/>
            <person name="Johannesson H."/>
        </authorList>
    </citation>
    <scope>NUCLEOTIDE SEQUENCE</scope>
    <source>
        <strain evidence="2">CBS 508.74</strain>
    </source>
</reference>
<dbReference type="AlphaFoldDB" id="A0AAN6TGQ7"/>
<feature type="compositionally biased region" description="Gly residues" evidence="1">
    <location>
        <begin position="134"/>
        <end position="154"/>
    </location>
</feature>
<name>A0AAN6TGQ7_9PEZI</name>
<feature type="region of interest" description="Disordered" evidence="1">
    <location>
        <begin position="25"/>
        <end position="113"/>
    </location>
</feature>
<accession>A0AAN6TGQ7</accession>
<evidence type="ECO:0000256" key="1">
    <source>
        <dbReference type="SAM" id="MobiDB-lite"/>
    </source>
</evidence>
<dbReference type="RefSeq" id="XP_064671707.1">
    <property type="nucleotide sequence ID" value="XM_064813537.1"/>
</dbReference>
<proteinExistence type="predicted"/>
<feature type="region of interest" description="Disordered" evidence="1">
    <location>
        <begin position="1"/>
        <end position="20"/>
    </location>
</feature>
<sequence>MSSDVFRKVGRGGAGNFYSKKDIEEAEKATSAAAPPLNGPGAGAEAGASGSGSTVPSYARGGRGGAGNFVFRGGPSTASAAPSAPTTGGESASSPSSGPLSPDTAQQELLAAAEAERTRVAIAASIAAKTRTGGLSGRGGAGNWTGGGGAGGSSGSDNDGEQGPAAAEELELKVLREVEDGLAFPGRVYHAPGARGDTAA</sequence>
<organism evidence="2 3">
    <name type="scientific">Canariomyces notabilis</name>
    <dbReference type="NCBI Taxonomy" id="2074819"/>
    <lineage>
        <taxon>Eukaryota</taxon>
        <taxon>Fungi</taxon>
        <taxon>Dikarya</taxon>
        <taxon>Ascomycota</taxon>
        <taxon>Pezizomycotina</taxon>
        <taxon>Sordariomycetes</taxon>
        <taxon>Sordariomycetidae</taxon>
        <taxon>Sordariales</taxon>
        <taxon>Chaetomiaceae</taxon>
        <taxon>Canariomyces</taxon>
    </lineage>
</organism>
<evidence type="ECO:0000313" key="2">
    <source>
        <dbReference type="EMBL" id="KAK4114137.1"/>
    </source>
</evidence>
<feature type="compositionally biased region" description="Low complexity" evidence="1">
    <location>
        <begin position="73"/>
        <end position="113"/>
    </location>
</feature>
<gene>
    <name evidence="2" type="ORF">N656DRAFT_767155</name>
</gene>
<feature type="region of interest" description="Disordered" evidence="1">
    <location>
        <begin position="127"/>
        <end position="168"/>
    </location>
</feature>